<feature type="domain" description="Glycosyltransferase 2-like" evidence="4">
    <location>
        <begin position="3"/>
        <end position="93"/>
    </location>
</feature>
<gene>
    <name evidence="5" type="ORF">SDC9_193816</name>
</gene>
<evidence type="ECO:0000256" key="1">
    <source>
        <dbReference type="ARBA" id="ARBA00006739"/>
    </source>
</evidence>
<accession>A0A645IFT6</accession>
<dbReference type="GO" id="GO:0009247">
    <property type="term" value="P:glycolipid biosynthetic process"/>
    <property type="evidence" value="ECO:0007669"/>
    <property type="project" value="TreeGrafter"/>
</dbReference>
<reference evidence="5" key="1">
    <citation type="submission" date="2019-08" db="EMBL/GenBank/DDBJ databases">
        <authorList>
            <person name="Kucharzyk K."/>
            <person name="Murdoch R.W."/>
            <person name="Higgins S."/>
            <person name="Loffler F."/>
        </authorList>
    </citation>
    <scope>NUCLEOTIDE SEQUENCE</scope>
</reference>
<evidence type="ECO:0000259" key="4">
    <source>
        <dbReference type="Pfam" id="PF00535"/>
    </source>
</evidence>
<dbReference type="GO" id="GO:0016020">
    <property type="term" value="C:membrane"/>
    <property type="evidence" value="ECO:0007669"/>
    <property type="project" value="GOC"/>
</dbReference>
<dbReference type="SUPFAM" id="SSF53448">
    <property type="entry name" value="Nucleotide-diphospho-sugar transferases"/>
    <property type="match status" value="1"/>
</dbReference>
<dbReference type="PANTHER" id="PTHR43398">
    <property type="entry name" value="DOLICHOL-PHOSPHATE MANNOSYLTRANSFERASE SUBUNIT 1"/>
    <property type="match status" value="1"/>
</dbReference>
<evidence type="ECO:0000313" key="5">
    <source>
        <dbReference type="EMBL" id="MPN46233.1"/>
    </source>
</evidence>
<dbReference type="Pfam" id="PF00535">
    <property type="entry name" value="Glycos_transf_2"/>
    <property type="match status" value="1"/>
</dbReference>
<organism evidence="5">
    <name type="scientific">bioreactor metagenome</name>
    <dbReference type="NCBI Taxonomy" id="1076179"/>
    <lineage>
        <taxon>unclassified sequences</taxon>
        <taxon>metagenomes</taxon>
        <taxon>ecological metagenomes</taxon>
    </lineage>
</organism>
<dbReference type="InterPro" id="IPR039528">
    <property type="entry name" value="DPM1-like"/>
</dbReference>
<dbReference type="InterPro" id="IPR029044">
    <property type="entry name" value="Nucleotide-diphossugar_trans"/>
</dbReference>
<dbReference type="AlphaFoldDB" id="A0A645IFT6"/>
<keyword evidence="3 5" id="KW-0808">Transferase</keyword>
<comment type="similarity">
    <text evidence="1">Belongs to the glycosyltransferase 2 family.</text>
</comment>
<protein>
    <submittedName>
        <fullName evidence="5">Undecaprenyl-phosphate mannosyltransferase</fullName>
        <ecNumber evidence="5">2.4.1.54</ecNumber>
    </submittedName>
</protein>
<dbReference type="InterPro" id="IPR001173">
    <property type="entry name" value="Glyco_trans_2-like"/>
</dbReference>
<dbReference type="Gene3D" id="3.90.550.10">
    <property type="entry name" value="Spore Coat Polysaccharide Biosynthesis Protein SpsA, Chain A"/>
    <property type="match status" value="1"/>
</dbReference>
<evidence type="ECO:0000256" key="3">
    <source>
        <dbReference type="ARBA" id="ARBA00022679"/>
    </source>
</evidence>
<dbReference type="EC" id="2.4.1.54" evidence="5"/>
<name>A0A645IFT6_9ZZZZ</name>
<sequence length="164" mass="18570">MGAKDDVAVLMDADNTHDPKYVFSMLDALETGNVDVVIASRYVGNSAVVGVPRIRLLMSDGARLFYTLLLGVRGVKDYTCGYRLYTHEIVKKGFIAFGNSLITERSFACMMELLFQLSRVGARFFEVPFTLRYDQKGGESKMRVLKTMQRSVKVAFRLRFSKQE</sequence>
<evidence type="ECO:0000256" key="2">
    <source>
        <dbReference type="ARBA" id="ARBA00022676"/>
    </source>
</evidence>
<dbReference type="PANTHER" id="PTHR43398:SF1">
    <property type="entry name" value="DOLICHOL-PHOSPHATE MANNOSYLTRANSFERASE SUBUNIT 1"/>
    <property type="match status" value="1"/>
</dbReference>
<dbReference type="GO" id="GO:0004582">
    <property type="term" value="F:dolichyl-phosphate beta-D-mannosyltransferase activity"/>
    <property type="evidence" value="ECO:0007669"/>
    <property type="project" value="InterPro"/>
</dbReference>
<comment type="caution">
    <text evidence="5">The sequence shown here is derived from an EMBL/GenBank/DDBJ whole genome shotgun (WGS) entry which is preliminary data.</text>
</comment>
<keyword evidence="2 5" id="KW-0328">Glycosyltransferase</keyword>
<proteinExistence type="inferred from homology"/>
<dbReference type="GO" id="GO:0047267">
    <property type="term" value="F:undecaprenyl-phosphate mannosyltransferase activity"/>
    <property type="evidence" value="ECO:0007669"/>
    <property type="project" value="UniProtKB-EC"/>
</dbReference>
<dbReference type="EMBL" id="VSSQ01106727">
    <property type="protein sequence ID" value="MPN46233.1"/>
    <property type="molecule type" value="Genomic_DNA"/>
</dbReference>